<accession>W5YW32</accession>
<dbReference type="EMBL" id="CP007152">
    <property type="protein sequence ID" value="AHI33432.1"/>
    <property type="molecule type" value="Genomic_DNA"/>
</dbReference>
<proteinExistence type="predicted"/>
<evidence type="ECO:0000313" key="1">
    <source>
        <dbReference type="EMBL" id="AHI33432.1"/>
    </source>
</evidence>
<gene>
    <name evidence="1" type="ORF">AU15_21050</name>
</gene>
<protein>
    <submittedName>
        <fullName evidence="1">Uncharacterized protein</fullName>
    </submittedName>
</protein>
<sequence length="55" mass="5693">MGSGPRAAPQAGIRHCLHPSLLILPLTDQIPDIAVVGLMMAGVFSIGLQSVKADQ</sequence>
<reference evidence="1 2" key="1">
    <citation type="journal article" date="2014" name="Genome Announc.">
        <title>Draft Genome Sequences of Marinobacter similis A3d10T and Marinobacter salarius R9SW1T.</title>
        <authorList>
            <person name="Ivanova E.P."/>
            <person name="Ng H.J."/>
            <person name="Webb H.K."/>
            <person name="Feng G."/>
            <person name="Oshima K."/>
            <person name="Hattori M."/>
            <person name="Ohkuma M."/>
            <person name="Sergeev A.F."/>
            <person name="Mikhailov V.V."/>
            <person name="Crawford R.J."/>
            <person name="Sawabe T."/>
        </authorList>
    </citation>
    <scope>NUCLEOTIDE SEQUENCE [LARGE SCALE GENOMIC DNA]</scope>
    <source>
        <strain evidence="2">A3d10 and R9SW1</strain>
    </source>
</reference>
<organism evidence="1 2">
    <name type="scientific">Marinobacter salarius</name>
    <dbReference type="NCBI Taxonomy" id="1420917"/>
    <lineage>
        <taxon>Bacteria</taxon>
        <taxon>Pseudomonadati</taxon>
        <taxon>Pseudomonadota</taxon>
        <taxon>Gammaproteobacteria</taxon>
        <taxon>Pseudomonadales</taxon>
        <taxon>Marinobacteraceae</taxon>
        <taxon>Marinobacter</taxon>
    </lineage>
</organism>
<dbReference type="HOGENOM" id="CLU_3026979_0_0_6"/>
<dbReference type="KEGG" id="msr:AU15_21050"/>
<evidence type="ECO:0000313" key="2">
    <source>
        <dbReference type="Proteomes" id="UP000035081"/>
    </source>
</evidence>
<dbReference type="Proteomes" id="UP000035081">
    <property type="component" value="Chromosome"/>
</dbReference>
<dbReference type="AlphaFoldDB" id="W5YW32"/>
<name>W5YW32_9GAMM</name>